<organism evidence="3 4">
    <name type="scientific">Zooshikella ganghwensis</name>
    <dbReference type="NCBI Taxonomy" id="202772"/>
    <lineage>
        <taxon>Bacteria</taxon>
        <taxon>Pseudomonadati</taxon>
        <taxon>Pseudomonadota</taxon>
        <taxon>Gammaproteobacteria</taxon>
        <taxon>Oceanospirillales</taxon>
        <taxon>Zooshikellaceae</taxon>
        <taxon>Zooshikella</taxon>
    </lineage>
</organism>
<proteinExistence type="predicted"/>
<keyword evidence="2" id="KW-0812">Transmembrane</keyword>
<keyword evidence="2" id="KW-0472">Membrane</keyword>
<name>A0A4P9VU97_9GAMM</name>
<evidence type="ECO:0000313" key="3">
    <source>
        <dbReference type="EMBL" id="RDH46806.1"/>
    </source>
</evidence>
<dbReference type="Pfam" id="PF11293">
    <property type="entry name" value="DUF3094"/>
    <property type="match status" value="1"/>
</dbReference>
<evidence type="ECO:0000256" key="1">
    <source>
        <dbReference type="SAM" id="MobiDB-lite"/>
    </source>
</evidence>
<dbReference type="EMBL" id="NDXW01000001">
    <property type="protein sequence ID" value="RDH46806.1"/>
    <property type="molecule type" value="Genomic_DNA"/>
</dbReference>
<feature type="transmembrane region" description="Helical" evidence="2">
    <location>
        <begin position="47"/>
        <end position="64"/>
    </location>
</feature>
<comment type="caution">
    <text evidence="3">The sequence shown here is derived from an EMBL/GenBank/DDBJ whole genome shotgun (WGS) entry which is preliminary data.</text>
</comment>
<feature type="transmembrane region" description="Helical" evidence="2">
    <location>
        <begin position="76"/>
        <end position="95"/>
    </location>
</feature>
<sequence length="107" mass="11994">MSAATPSKNKHDQSPSSKSLSTEDLARVNEYLSSPVHQIERSPFKPLKLLGWLLLIIIGLGVISRELGNYFMSQLFGGYTLYESFSGFVVIALDYQGWWKCSLCMSI</sequence>
<gene>
    <name evidence="3" type="ORF">B9G39_19525</name>
</gene>
<feature type="region of interest" description="Disordered" evidence="1">
    <location>
        <begin position="1"/>
        <end position="23"/>
    </location>
</feature>
<dbReference type="InterPro" id="IPR021444">
    <property type="entry name" value="DUF3094"/>
</dbReference>
<evidence type="ECO:0000313" key="4">
    <source>
        <dbReference type="Proteomes" id="UP000257039"/>
    </source>
</evidence>
<accession>A0A4P9VU97</accession>
<dbReference type="Proteomes" id="UP000257039">
    <property type="component" value="Unassembled WGS sequence"/>
</dbReference>
<dbReference type="AlphaFoldDB" id="A0A4P9VU97"/>
<keyword evidence="4" id="KW-1185">Reference proteome</keyword>
<reference evidence="3 4" key="1">
    <citation type="submission" date="2017-04" db="EMBL/GenBank/DDBJ databases">
        <title>Draft genome sequence of Zooshikella ganghwensis VG4 isolated from Red Sea sediments.</title>
        <authorList>
            <person name="Rehman Z."/>
            <person name="Alam I."/>
            <person name="Kamau A."/>
            <person name="Bajic V."/>
            <person name="Leiknes T."/>
        </authorList>
    </citation>
    <scope>NUCLEOTIDE SEQUENCE [LARGE SCALE GENOMIC DNA]</scope>
    <source>
        <strain evidence="3 4">VG4</strain>
    </source>
</reference>
<protein>
    <submittedName>
        <fullName evidence="3">DUF3094 family protein</fullName>
    </submittedName>
</protein>
<evidence type="ECO:0000256" key="2">
    <source>
        <dbReference type="SAM" id="Phobius"/>
    </source>
</evidence>
<keyword evidence="2" id="KW-1133">Transmembrane helix</keyword>